<dbReference type="GO" id="GO:0015628">
    <property type="term" value="P:protein secretion by the type II secretion system"/>
    <property type="evidence" value="ECO:0007669"/>
    <property type="project" value="InterPro"/>
</dbReference>
<protein>
    <submittedName>
        <fullName evidence="9">Prepilin-type N-terminal cleavage/methylation domain-containing protein</fullName>
    </submittedName>
</protein>
<comment type="caution">
    <text evidence="9">The sequence shown here is derived from an EMBL/GenBank/DDBJ whole genome shotgun (WGS) entry which is preliminary data.</text>
</comment>
<dbReference type="PRINTS" id="PR00885">
    <property type="entry name" value="BCTERIALGSPH"/>
</dbReference>
<keyword evidence="6 8" id="KW-0472">Membrane</keyword>
<keyword evidence="3" id="KW-0488">Methylation</keyword>
<sequence length="136" mass="14334">MKEQKGFTLIELLAVIVILGIIAAIAIPSITNVINNTRDKAKVAEALQIIDAARLAYADDTSKASWGPGDLTGYVSKLKDNAWTVTLNKSTGIYSITSHDAAKVITSTLTEAEIDAGTATGTTVTEEQLAAKADKK</sequence>
<dbReference type="Gene3D" id="3.30.700.10">
    <property type="entry name" value="Glycoprotein, Type 4 Pilin"/>
    <property type="match status" value="1"/>
</dbReference>
<keyword evidence="5 8" id="KW-1133">Transmembrane helix</keyword>
<dbReference type="InterPro" id="IPR012902">
    <property type="entry name" value="N_methyl_site"/>
</dbReference>
<dbReference type="GO" id="GO:0015627">
    <property type="term" value="C:type II protein secretion system complex"/>
    <property type="evidence" value="ECO:0007669"/>
    <property type="project" value="InterPro"/>
</dbReference>
<comment type="subcellular location">
    <subcellularLocation>
        <location evidence="2">Cell surface</location>
    </subcellularLocation>
    <subcellularLocation>
        <location evidence="1">Membrane</location>
        <topology evidence="1">Single-pass membrane protein</topology>
    </subcellularLocation>
</comment>
<reference evidence="9" key="1">
    <citation type="submission" date="2021-05" db="EMBL/GenBank/DDBJ databases">
        <title>Novel Bacillus species.</title>
        <authorList>
            <person name="Liu G."/>
        </authorList>
    </citation>
    <scope>NUCLEOTIDE SEQUENCE</scope>
    <source>
        <strain evidence="9">FJAT-50051</strain>
    </source>
</reference>
<dbReference type="GO" id="GO:0016020">
    <property type="term" value="C:membrane"/>
    <property type="evidence" value="ECO:0007669"/>
    <property type="project" value="UniProtKB-SubCell"/>
</dbReference>
<keyword evidence="7" id="KW-0178">Competence</keyword>
<dbReference type="EMBL" id="JAGYPE010000005">
    <property type="protein sequence ID" value="MBS4184807.1"/>
    <property type="molecule type" value="Genomic_DNA"/>
</dbReference>
<dbReference type="SUPFAM" id="SSF54523">
    <property type="entry name" value="Pili subunits"/>
    <property type="match status" value="1"/>
</dbReference>
<evidence type="ECO:0000313" key="9">
    <source>
        <dbReference type="EMBL" id="MBS4184807.1"/>
    </source>
</evidence>
<dbReference type="Pfam" id="PF07963">
    <property type="entry name" value="N_methyl"/>
    <property type="match status" value="1"/>
</dbReference>
<dbReference type="PANTHER" id="PTHR30093">
    <property type="entry name" value="GENERAL SECRETION PATHWAY PROTEIN G"/>
    <property type="match status" value="1"/>
</dbReference>
<evidence type="ECO:0000256" key="1">
    <source>
        <dbReference type="ARBA" id="ARBA00004167"/>
    </source>
</evidence>
<proteinExistence type="predicted"/>
<dbReference type="GO" id="GO:0009986">
    <property type="term" value="C:cell surface"/>
    <property type="evidence" value="ECO:0007669"/>
    <property type="project" value="UniProtKB-SubCell"/>
</dbReference>
<dbReference type="NCBIfam" id="TIGR02532">
    <property type="entry name" value="IV_pilin_GFxxxE"/>
    <property type="match status" value="1"/>
</dbReference>
<evidence type="ECO:0000256" key="4">
    <source>
        <dbReference type="ARBA" id="ARBA00022692"/>
    </source>
</evidence>
<keyword evidence="4 8" id="KW-0812">Transmembrane</keyword>
<dbReference type="InterPro" id="IPR002416">
    <property type="entry name" value="T2SS_protein-GspH"/>
</dbReference>
<dbReference type="GO" id="GO:0030420">
    <property type="term" value="P:establishment of competence for transformation"/>
    <property type="evidence" value="ECO:0007669"/>
    <property type="project" value="UniProtKB-KW"/>
</dbReference>
<name>A0A942YAP5_9BACI</name>
<evidence type="ECO:0000256" key="2">
    <source>
        <dbReference type="ARBA" id="ARBA00004241"/>
    </source>
</evidence>
<evidence type="ECO:0000256" key="3">
    <source>
        <dbReference type="ARBA" id="ARBA00022481"/>
    </source>
</evidence>
<dbReference type="InterPro" id="IPR045584">
    <property type="entry name" value="Pilin-like"/>
</dbReference>
<dbReference type="PROSITE" id="PS00409">
    <property type="entry name" value="PROKAR_NTER_METHYL"/>
    <property type="match status" value="1"/>
</dbReference>
<evidence type="ECO:0000256" key="8">
    <source>
        <dbReference type="SAM" id="Phobius"/>
    </source>
</evidence>
<feature type="transmembrane region" description="Helical" evidence="8">
    <location>
        <begin position="12"/>
        <end position="30"/>
    </location>
</feature>
<accession>A0A942YAP5</accession>
<evidence type="ECO:0000256" key="6">
    <source>
        <dbReference type="ARBA" id="ARBA00023136"/>
    </source>
</evidence>
<organism evidence="9">
    <name type="scientific">Neobacillus citreus</name>
    <dbReference type="NCBI Taxonomy" id="2833578"/>
    <lineage>
        <taxon>Bacteria</taxon>
        <taxon>Bacillati</taxon>
        <taxon>Bacillota</taxon>
        <taxon>Bacilli</taxon>
        <taxon>Bacillales</taxon>
        <taxon>Bacillaceae</taxon>
        <taxon>Neobacillus</taxon>
    </lineage>
</organism>
<evidence type="ECO:0000256" key="5">
    <source>
        <dbReference type="ARBA" id="ARBA00022989"/>
    </source>
</evidence>
<evidence type="ECO:0000256" key="7">
    <source>
        <dbReference type="ARBA" id="ARBA00023287"/>
    </source>
</evidence>
<dbReference type="AlphaFoldDB" id="A0A942YAP5"/>
<gene>
    <name evidence="9" type="ORF">KHB02_25860</name>
</gene>